<evidence type="ECO:0000313" key="3">
    <source>
        <dbReference type="Proteomes" id="UP000261846"/>
    </source>
</evidence>
<protein>
    <submittedName>
        <fullName evidence="2">Uncharacterized protein</fullName>
    </submittedName>
</protein>
<keyword evidence="3" id="KW-1185">Reference proteome</keyword>
<evidence type="ECO:0000313" key="2">
    <source>
        <dbReference type="EMBL" id="AXQ52911.1"/>
    </source>
</evidence>
<dbReference type="KEGG" id="vg:54999122"/>
<dbReference type="RefSeq" id="YP_009808223.1">
    <property type="nucleotide sequence ID" value="NC_048038.1"/>
</dbReference>
<evidence type="ECO:0000256" key="1">
    <source>
        <dbReference type="SAM" id="MobiDB-lite"/>
    </source>
</evidence>
<feature type="region of interest" description="Disordered" evidence="1">
    <location>
        <begin position="1"/>
        <end position="38"/>
    </location>
</feature>
<proteinExistence type="predicted"/>
<dbReference type="GeneID" id="54999122"/>
<dbReference type="EMBL" id="MH697589">
    <property type="protein sequence ID" value="AXQ52911.1"/>
    <property type="molecule type" value="Genomic_DNA"/>
</dbReference>
<accession>A0A385D4U3</accession>
<gene>
    <name evidence="2" type="primary">48</name>
    <name evidence="2" type="ORF">SEA_NEFERTHENA_48</name>
</gene>
<sequence length="105" mass="12049">MSSRPRPDDLQGAGAGHTQGDKTVQRIHLNGGPWHDRETAVPEGRDHFHIIEPVEDIISRELTMPHEEGKFETVKTREGMYSQVHEVTGRPLRGEFEWDGWRSHD</sequence>
<organism evidence="2 3">
    <name type="scientific">Microbacterium phage Neferthena</name>
    <dbReference type="NCBI Taxonomy" id="2301539"/>
    <lineage>
        <taxon>Viruses</taxon>
        <taxon>Duplodnaviria</taxon>
        <taxon>Heunggongvirae</taxon>
        <taxon>Uroviricota</taxon>
        <taxon>Caudoviricetes</taxon>
        <taxon>Neferthenavirus</taxon>
        <taxon>Neferthenavirus neferthena</taxon>
    </lineage>
</organism>
<name>A0A385D4U3_9CAUD</name>
<reference evidence="2 3" key="1">
    <citation type="submission" date="2018-07" db="EMBL/GenBank/DDBJ databases">
        <authorList>
            <person name="Bray K.S."/>
            <person name="Carr Z.A."/>
            <person name="Cox A."/>
            <person name="Croney S.M."/>
            <person name="Francisco T.J."/>
            <person name="Gragg K.N."/>
            <person name="Gress-Byrd C.M."/>
            <person name="Holcomb E.R."/>
            <person name="Justice T.A."/>
            <person name="Latham E.D."/>
            <person name="Lovell F.C."/>
            <person name="Miller H.N."/>
            <person name="Quesada C."/>
            <person name="Radey J."/>
            <person name="Robinson P.M."/>
            <person name="Scott K.N."/>
            <person name="Smith C.E."/>
            <person name="Stamey B.D."/>
            <person name="Stanley G.P."/>
            <person name="Suchonic E.A."/>
            <person name="Taylor K.N."/>
            <person name="Weindel N.A."/>
            <person name="Wiseman B.T."/>
            <person name="Eckardt M.A."/>
            <person name="Gainey M.D."/>
            <person name="Wallen J.R."/>
            <person name="Garlena R.A."/>
            <person name="Russell D.A."/>
            <person name="Pope W.H."/>
            <person name="Jacobs-Sera D."/>
            <person name="Hatfull G.F."/>
        </authorList>
    </citation>
    <scope>NUCLEOTIDE SEQUENCE [LARGE SCALE GENOMIC DNA]</scope>
</reference>
<dbReference type="Proteomes" id="UP000261846">
    <property type="component" value="Segment"/>
</dbReference>